<evidence type="ECO:0000256" key="11">
    <source>
        <dbReference type="ARBA" id="ARBA00023146"/>
    </source>
</evidence>
<dbReference type="HAMAP" id="MF_00281">
    <property type="entry name" value="Phe_tRNA_synth_alpha1"/>
    <property type="match status" value="1"/>
</dbReference>
<dbReference type="STRING" id="482827.SAMN04488243_12414"/>
<keyword evidence="4 13" id="KW-0963">Cytoplasm</keyword>
<evidence type="ECO:0000256" key="4">
    <source>
        <dbReference type="ARBA" id="ARBA00022490"/>
    </source>
</evidence>
<evidence type="ECO:0000256" key="2">
    <source>
        <dbReference type="ARBA" id="ARBA00010207"/>
    </source>
</evidence>
<dbReference type="GO" id="GO:0004826">
    <property type="term" value="F:phenylalanine-tRNA ligase activity"/>
    <property type="evidence" value="ECO:0007669"/>
    <property type="project" value="UniProtKB-UniRule"/>
</dbReference>
<dbReference type="GO" id="GO:0006432">
    <property type="term" value="P:phenylalanyl-tRNA aminoacylation"/>
    <property type="evidence" value="ECO:0007669"/>
    <property type="project" value="UniProtKB-UniRule"/>
</dbReference>
<dbReference type="AlphaFoldDB" id="A0A1G7I6N8"/>
<evidence type="ECO:0000256" key="9">
    <source>
        <dbReference type="ARBA" id="ARBA00022842"/>
    </source>
</evidence>
<organism evidence="16 17">
    <name type="scientific">Thermus arciformis</name>
    <dbReference type="NCBI Taxonomy" id="482827"/>
    <lineage>
        <taxon>Bacteria</taxon>
        <taxon>Thermotogati</taxon>
        <taxon>Deinococcota</taxon>
        <taxon>Deinococci</taxon>
        <taxon>Thermales</taxon>
        <taxon>Thermaceae</taxon>
        <taxon>Thermus</taxon>
    </lineage>
</organism>
<evidence type="ECO:0000256" key="14">
    <source>
        <dbReference type="SAM" id="Coils"/>
    </source>
</evidence>
<keyword evidence="5 13" id="KW-0436">Ligase</keyword>
<dbReference type="InterPro" id="IPR045864">
    <property type="entry name" value="aa-tRNA-synth_II/BPL/LPL"/>
</dbReference>
<keyword evidence="10 13" id="KW-0648">Protein biosynthesis</keyword>
<dbReference type="GO" id="GO:0000287">
    <property type="term" value="F:magnesium ion binding"/>
    <property type="evidence" value="ECO:0007669"/>
    <property type="project" value="UniProtKB-UniRule"/>
</dbReference>
<keyword evidence="17" id="KW-1185">Reference proteome</keyword>
<feature type="coiled-coil region" evidence="14">
    <location>
        <begin position="54"/>
        <end position="90"/>
    </location>
</feature>
<dbReference type="GO" id="GO:0000049">
    <property type="term" value="F:tRNA binding"/>
    <property type="evidence" value="ECO:0007669"/>
    <property type="project" value="InterPro"/>
</dbReference>
<dbReference type="InterPro" id="IPR004529">
    <property type="entry name" value="Phe-tRNA-synth_IIc_asu"/>
</dbReference>
<evidence type="ECO:0000313" key="17">
    <source>
        <dbReference type="Proteomes" id="UP000199446"/>
    </source>
</evidence>
<dbReference type="InterPro" id="IPR002319">
    <property type="entry name" value="Phenylalanyl-tRNA_Synthase"/>
</dbReference>
<comment type="catalytic activity">
    <reaction evidence="12 13">
        <text>tRNA(Phe) + L-phenylalanine + ATP = L-phenylalanyl-tRNA(Phe) + AMP + diphosphate + H(+)</text>
        <dbReference type="Rhea" id="RHEA:19413"/>
        <dbReference type="Rhea" id="RHEA-COMP:9668"/>
        <dbReference type="Rhea" id="RHEA-COMP:9699"/>
        <dbReference type="ChEBI" id="CHEBI:15378"/>
        <dbReference type="ChEBI" id="CHEBI:30616"/>
        <dbReference type="ChEBI" id="CHEBI:33019"/>
        <dbReference type="ChEBI" id="CHEBI:58095"/>
        <dbReference type="ChEBI" id="CHEBI:78442"/>
        <dbReference type="ChEBI" id="CHEBI:78531"/>
        <dbReference type="ChEBI" id="CHEBI:456215"/>
        <dbReference type="EC" id="6.1.1.20"/>
    </reaction>
</comment>
<comment type="subcellular location">
    <subcellularLocation>
        <location evidence="1 13">Cytoplasm</location>
    </subcellularLocation>
</comment>
<reference evidence="17" key="1">
    <citation type="submission" date="2016-10" db="EMBL/GenBank/DDBJ databases">
        <authorList>
            <person name="Varghese N."/>
            <person name="Submissions S."/>
        </authorList>
    </citation>
    <scope>NUCLEOTIDE SEQUENCE [LARGE SCALE GENOMIC DNA]</scope>
    <source>
        <strain evidence="17">CGMCC 1.6992</strain>
    </source>
</reference>
<evidence type="ECO:0000256" key="13">
    <source>
        <dbReference type="HAMAP-Rule" id="MF_00281"/>
    </source>
</evidence>
<dbReference type="InterPro" id="IPR010978">
    <property type="entry name" value="tRNA-bd_arm"/>
</dbReference>
<dbReference type="EMBL" id="FNBC01000024">
    <property type="protein sequence ID" value="SDF08322.1"/>
    <property type="molecule type" value="Genomic_DNA"/>
</dbReference>
<dbReference type="PANTHER" id="PTHR11538">
    <property type="entry name" value="PHENYLALANYL-TRNA SYNTHETASE"/>
    <property type="match status" value="1"/>
</dbReference>
<dbReference type="SUPFAM" id="SSF46589">
    <property type="entry name" value="tRNA-binding arm"/>
    <property type="match status" value="1"/>
</dbReference>
<feature type="binding site" evidence="13">
    <location>
        <position position="265"/>
    </location>
    <ligand>
        <name>Mg(2+)</name>
        <dbReference type="ChEBI" id="CHEBI:18420"/>
        <note>shared with beta subunit</note>
    </ligand>
</feature>
<dbReference type="CDD" id="cd00496">
    <property type="entry name" value="PheRS_alpha_core"/>
    <property type="match status" value="1"/>
</dbReference>
<keyword evidence="14" id="KW-0175">Coiled coil</keyword>
<dbReference type="PANTHER" id="PTHR11538:SF41">
    <property type="entry name" value="PHENYLALANINE--TRNA LIGASE, MITOCHONDRIAL"/>
    <property type="match status" value="1"/>
</dbReference>
<dbReference type="GO" id="GO:0005524">
    <property type="term" value="F:ATP binding"/>
    <property type="evidence" value="ECO:0007669"/>
    <property type="project" value="UniProtKB-UniRule"/>
</dbReference>
<evidence type="ECO:0000256" key="5">
    <source>
        <dbReference type="ARBA" id="ARBA00022598"/>
    </source>
</evidence>
<comment type="subunit">
    <text evidence="3 13">Tetramer of two alpha and two beta subunits.</text>
</comment>
<evidence type="ECO:0000256" key="6">
    <source>
        <dbReference type="ARBA" id="ARBA00022723"/>
    </source>
</evidence>
<dbReference type="InterPro" id="IPR006195">
    <property type="entry name" value="aa-tRNA-synth_II"/>
</dbReference>
<dbReference type="Pfam" id="PF02912">
    <property type="entry name" value="Phe_tRNA-synt_N"/>
    <property type="match status" value="1"/>
</dbReference>
<evidence type="ECO:0000256" key="1">
    <source>
        <dbReference type="ARBA" id="ARBA00004496"/>
    </source>
</evidence>
<evidence type="ECO:0000256" key="3">
    <source>
        <dbReference type="ARBA" id="ARBA00011209"/>
    </source>
</evidence>
<dbReference type="Gene3D" id="3.30.930.10">
    <property type="entry name" value="Bira Bifunctional Protein, Domain 2"/>
    <property type="match status" value="1"/>
</dbReference>
<sequence>MEALEQEALKAIREAQDLEALKALRARYLGRKGLLTQEMKALAALPLEERRARGQALNALKEALEKALEEREKELEKEALEKALEGERLDVSLPGARLFAGGLHPITLMERELVEIFRALGYQAVEGPEVESEFFNFDALNIPEHHPARDMWDTFWLAGEGYGLEGPLGEEVRGRLLLRTHTSPMQVRYMVAHTPPFRILAPGRVFRFEQTDATHEAVFHQLEGLVVGEGITMAHLKGAIYELAQALFGPSSKVRFQPVYFPFVEPGAQFALWWPEGGKWLELGGAGMVHPKVFQAVDAYRERLGLPPAYRGVTGFAFGLGVERLAMLRYGVPDIRYFFGGRLKVLEQFKGVL</sequence>
<proteinExistence type="inferred from homology"/>
<dbReference type="Proteomes" id="UP000199446">
    <property type="component" value="Unassembled WGS sequence"/>
</dbReference>
<evidence type="ECO:0000256" key="7">
    <source>
        <dbReference type="ARBA" id="ARBA00022741"/>
    </source>
</evidence>
<comment type="similarity">
    <text evidence="2 13">Belongs to the class-II aminoacyl-tRNA synthetase family. Phe-tRNA synthetase alpha subunit type 1 subfamily.</text>
</comment>
<evidence type="ECO:0000256" key="8">
    <source>
        <dbReference type="ARBA" id="ARBA00022840"/>
    </source>
</evidence>
<name>A0A1G7I6N8_9DEIN</name>
<dbReference type="SUPFAM" id="SSF55681">
    <property type="entry name" value="Class II aaRS and biotin synthetases"/>
    <property type="match status" value="1"/>
</dbReference>
<gene>
    <name evidence="13" type="primary">pheS</name>
    <name evidence="16" type="ORF">SAMN04488243_12414</name>
</gene>
<keyword evidence="6 13" id="KW-0479">Metal-binding</keyword>
<keyword evidence="8 13" id="KW-0067">ATP-binding</keyword>
<dbReference type="InterPro" id="IPR004188">
    <property type="entry name" value="Phe-tRNA_ligase_II_N"/>
</dbReference>
<evidence type="ECO:0000256" key="10">
    <source>
        <dbReference type="ARBA" id="ARBA00022917"/>
    </source>
</evidence>
<dbReference type="GO" id="GO:0005737">
    <property type="term" value="C:cytoplasm"/>
    <property type="evidence" value="ECO:0007669"/>
    <property type="project" value="UniProtKB-SubCell"/>
</dbReference>
<dbReference type="EC" id="6.1.1.20" evidence="13"/>
<evidence type="ECO:0000256" key="12">
    <source>
        <dbReference type="ARBA" id="ARBA00049255"/>
    </source>
</evidence>
<keyword evidence="11 13" id="KW-0030">Aminoacyl-tRNA synthetase</keyword>
<protein>
    <recommendedName>
        <fullName evidence="13">Phenylalanine--tRNA ligase alpha subunit</fullName>
        <ecNumber evidence="13">6.1.1.20</ecNumber>
    </recommendedName>
    <alternativeName>
        <fullName evidence="13">Phenylalanyl-tRNA synthetase alpha subunit</fullName>
        <shortName evidence="13">PheRS</shortName>
    </alternativeName>
</protein>
<keyword evidence="7 13" id="KW-0547">Nucleotide-binding</keyword>
<accession>A0A1G7I6N8</accession>
<dbReference type="Pfam" id="PF01409">
    <property type="entry name" value="tRNA-synt_2d"/>
    <property type="match status" value="1"/>
</dbReference>
<keyword evidence="9 13" id="KW-0460">Magnesium</keyword>
<dbReference type="InterPro" id="IPR022911">
    <property type="entry name" value="Phe_tRNA_ligase_alpha1_bac"/>
</dbReference>
<dbReference type="PROSITE" id="PS50862">
    <property type="entry name" value="AA_TRNA_LIGASE_II"/>
    <property type="match status" value="1"/>
</dbReference>
<evidence type="ECO:0000313" key="16">
    <source>
        <dbReference type="EMBL" id="SDF08322.1"/>
    </source>
</evidence>
<comment type="cofactor">
    <cofactor evidence="13">
        <name>Mg(2+)</name>
        <dbReference type="ChEBI" id="CHEBI:18420"/>
    </cofactor>
    <text evidence="13">Binds 2 magnesium ions per tetramer.</text>
</comment>
<dbReference type="NCBIfam" id="TIGR00468">
    <property type="entry name" value="pheS"/>
    <property type="match status" value="1"/>
</dbReference>
<feature type="domain" description="Aminoacyl-transfer RNA synthetases class-II family profile" evidence="15">
    <location>
        <begin position="109"/>
        <end position="347"/>
    </location>
</feature>
<evidence type="ECO:0000259" key="15">
    <source>
        <dbReference type="PROSITE" id="PS50862"/>
    </source>
</evidence>